<dbReference type="InterPro" id="IPR021401">
    <property type="entry name" value="DUF3040"/>
</dbReference>
<name>A0A4Y3RI62_9ACTN</name>
<comment type="caution">
    <text evidence="3">The sequence shown here is derived from an EMBL/GenBank/DDBJ whole genome shotgun (WGS) entry which is preliminary data.</text>
</comment>
<keyword evidence="2" id="KW-0472">Membrane</keyword>
<evidence type="ECO:0000313" key="3">
    <source>
        <dbReference type="EMBL" id="GEB57049.1"/>
    </source>
</evidence>
<dbReference type="Pfam" id="PF11239">
    <property type="entry name" value="DUF3040"/>
    <property type="match status" value="1"/>
</dbReference>
<dbReference type="RefSeq" id="WP_141296707.1">
    <property type="nucleotide sequence ID" value="NZ_BJMN01000015.1"/>
</dbReference>
<dbReference type="OrthoDB" id="4338910at2"/>
<keyword evidence="2" id="KW-0812">Transmembrane</keyword>
<keyword evidence="2" id="KW-1133">Transmembrane helix</keyword>
<evidence type="ECO:0008006" key="5">
    <source>
        <dbReference type="Google" id="ProtNLM"/>
    </source>
</evidence>
<gene>
    <name evidence="3" type="ORF">SGA01_26540</name>
</gene>
<evidence type="ECO:0000313" key="4">
    <source>
        <dbReference type="Proteomes" id="UP000315226"/>
    </source>
</evidence>
<proteinExistence type="predicted"/>
<reference evidence="3 4" key="1">
    <citation type="submission" date="2019-06" db="EMBL/GenBank/DDBJ databases">
        <title>Whole genome shotgun sequence of Streptomyces gardneri NBRC 12865.</title>
        <authorList>
            <person name="Hosoyama A."/>
            <person name="Uohara A."/>
            <person name="Ohji S."/>
            <person name="Ichikawa N."/>
        </authorList>
    </citation>
    <scope>NUCLEOTIDE SEQUENCE [LARGE SCALE GENOMIC DNA]</scope>
    <source>
        <strain evidence="3 4">NBRC 12865</strain>
    </source>
</reference>
<protein>
    <recommendedName>
        <fullName evidence="5">DUF3040 domain-containing protein</fullName>
    </recommendedName>
</protein>
<evidence type="ECO:0000256" key="2">
    <source>
        <dbReference type="SAM" id="Phobius"/>
    </source>
</evidence>
<dbReference type="AlphaFoldDB" id="A0A4Y3RI62"/>
<accession>A0A4Y3RI62</accession>
<dbReference type="Proteomes" id="UP000315226">
    <property type="component" value="Unassembled WGS sequence"/>
</dbReference>
<organism evidence="3 4">
    <name type="scientific">Streptomyces gardneri</name>
    <dbReference type="NCBI Taxonomy" id="66892"/>
    <lineage>
        <taxon>Bacteria</taxon>
        <taxon>Bacillati</taxon>
        <taxon>Actinomycetota</taxon>
        <taxon>Actinomycetes</taxon>
        <taxon>Kitasatosporales</taxon>
        <taxon>Streptomycetaceae</taxon>
        <taxon>Streptomyces</taxon>
    </lineage>
</organism>
<sequence length="104" mass="11172">MSYSTDDQRILEAIERRLTHDDPALATRIDALNKQFPHVPRTPEGGRTRRRSPRVVTAAVLAVIALLALILTVMLGSHSTPPAGVDGGPAALSYLSAYDGRALL</sequence>
<feature type="region of interest" description="Disordered" evidence="1">
    <location>
        <begin position="33"/>
        <end position="52"/>
    </location>
</feature>
<keyword evidence="4" id="KW-1185">Reference proteome</keyword>
<feature type="transmembrane region" description="Helical" evidence="2">
    <location>
        <begin position="55"/>
        <end position="75"/>
    </location>
</feature>
<evidence type="ECO:0000256" key="1">
    <source>
        <dbReference type="SAM" id="MobiDB-lite"/>
    </source>
</evidence>
<dbReference type="EMBL" id="BJMN01000015">
    <property type="protein sequence ID" value="GEB57049.1"/>
    <property type="molecule type" value="Genomic_DNA"/>
</dbReference>